<accession>A0ABD3MLB0</accession>
<sequence length="1068" mass="114028">MSMPMPPAESKDGDGDRGDDAMSPEFNFCTDSNMESNSTTDADLADDAVAVTTPLMNVHDNEIDFDEFSPAFVVDDGEGPTPENSDHFPNDFISNAHKHDGCLAPEEAEGTTYMVEVETPTQSAEGAAGPMGAVNPSISMKTDIFDALDGVHQPHENILTLTASNTIAHEINGDLIFDAPLSGEISDPIATDELTALPNDGSVEETFDFNDALVNDVLEEELHVGETTVAATSIDFPTAEGIQIMHTESECMNDNTPLVASTSEGGNDEIIGDDLFSAFDAMDIQDVPTPLDNVVIDEHDIVPATVDDHHISSIFKSGNDEDNADDVFSAFDAINIQDSISPSGNAVIGEHGIVPAIEDIVDNHGGKKTIKSAHELGDRMILTTVANAPEISSPGNDVAILLDESDKDGAFLPADISEVERNHIEPSVETSYANALAESTAIGMNDNDNDHEDIAASKDTMPNFDEDFGGFAFSEVTAIAKSETDNDREDIASSKETLANSEIAAELNFITNVDEDFGGFAFSEVETEPIDGFPSFDADTMLNLTALQGRIGSLSGIVGINSTTLPADDDTMTNNFESTLNELGDVGVNETDLVLSNIADDFGGSKTPVISDRLKLSTSSISGAPDVGLDHVNGFGGMVAQDESLIDKQSEAFASLDDDGFGDFDAFAETPEASIPIEPGESLLEEPEYPAEKGDDPHPTEGTATNQPVAVATNDDEFGDFGDFEFRDASAFEQSLEAAAISPSDARNDEDNAEDDEFGDFGDFDAFEEAPVESQSETKPPDNEASGSHPSVNVSSAENENDAEYEFGGFGDFGDFEEFDSAPDSTLPAGINATPGSGSMAAPSVERQTLSVMNESVRRMFQDVFANNDPDDPSLEEGGTCTQLPFDIPMHTILSALAPPREIDAAHTHKSELELAALKKFYENLPISPPSTVLSKEKWYPYSQYEFNRDGSPYAPPVELVPSSTVPEVLSIELPTGFEARTNLSSSSTSRPSPSLPGSSNRSTPTVVDFPSTPTARMNHGTGYDSRHDNEESSEPDLSQLSEQGKRFMAEIPDLSYMLKSTLSLPKA</sequence>
<feature type="compositionally biased region" description="Acidic residues" evidence="1">
    <location>
        <begin position="751"/>
        <end position="771"/>
    </location>
</feature>
<feature type="compositionally biased region" description="Polar residues" evidence="1">
    <location>
        <begin position="785"/>
        <end position="798"/>
    </location>
</feature>
<reference evidence="2 3" key="1">
    <citation type="submission" date="2024-10" db="EMBL/GenBank/DDBJ databases">
        <title>Updated reference genomes for cyclostephanoid diatoms.</title>
        <authorList>
            <person name="Roberts W.R."/>
            <person name="Alverson A.J."/>
        </authorList>
    </citation>
    <scope>NUCLEOTIDE SEQUENCE [LARGE SCALE GENOMIC DNA]</scope>
    <source>
        <strain evidence="2 3">AJA232-27</strain>
    </source>
</reference>
<organism evidence="2 3">
    <name type="scientific">Discostella pseudostelligera</name>
    <dbReference type="NCBI Taxonomy" id="259834"/>
    <lineage>
        <taxon>Eukaryota</taxon>
        <taxon>Sar</taxon>
        <taxon>Stramenopiles</taxon>
        <taxon>Ochrophyta</taxon>
        <taxon>Bacillariophyta</taxon>
        <taxon>Coscinodiscophyceae</taxon>
        <taxon>Thalassiosirophycidae</taxon>
        <taxon>Stephanodiscales</taxon>
        <taxon>Stephanodiscaceae</taxon>
        <taxon>Discostella</taxon>
    </lineage>
</organism>
<feature type="region of interest" description="Disordered" evidence="1">
    <location>
        <begin position="1"/>
        <end position="40"/>
    </location>
</feature>
<comment type="caution">
    <text evidence="2">The sequence shown here is derived from an EMBL/GenBank/DDBJ whole genome shotgun (WGS) entry which is preliminary data.</text>
</comment>
<evidence type="ECO:0000313" key="3">
    <source>
        <dbReference type="Proteomes" id="UP001530293"/>
    </source>
</evidence>
<protein>
    <recommendedName>
        <fullName evidence="4">Aftiphilin</fullName>
    </recommendedName>
</protein>
<gene>
    <name evidence="2" type="ORF">ACHAWU_001533</name>
</gene>
<proteinExistence type="predicted"/>
<feature type="region of interest" description="Disordered" evidence="1">
    <location>
        <begin position="672"/>
        <end position="722"/>
    </location>
</feature>
<feature type="compositionally biased region" description="Basic and acidic residues" evidence="1">
    <location>
        <begin position="9"/>
        <end position="20"/>
    </location>
</feature>
<dbReference type="EMBL" id="JALLBG020000102">
    <property type="protein sequence ID" value="KAL3764703.1"/>
    <property type="molecule type" value="Genomic_DNA"/>
</dbReference>
<feature type="region of interest" description="Disordered" evidence="1">
    <location>
        <begin position="981"/>
        <end position="1046"/>
    </location>
</feature>
<feature type="region of interest" description="Disordered" evidence="1">
    <location>
        <begin position="739"/>
        <end position="842"/>
    </location>
</feature>
<evidence type="ECO:0000313" key="2">
    <source>
        <dbReference type="EMBL" id="KAL3764703.1"/>
    </source>
</evidence>
<evidence type="ECO:0000256" key="1">
    <source>
        <dbReference type="SAM" id="MobiDB-lite"/>
    </source>
</evidence>
<dbReference type="Proteomes" id="UP001530293">
    <property type="component" value="Unassembled WGS sequence"/>
</dbReference>
<feature type="compositionally biased region" description="Low complexity" evidence="1">
    <location>
        <begin position="981"/>
        <end position="1004"/>
    </location>
</feature>
<evidence type="ECO:0008006" key="4">
    <source>
        <dbReference type="Google" id="ProtNLM"/>
    </source>
</evidence>
<feature type="compositionally biased region" description="Polar residues" evidence="1">
    <location>
        <begin position="29"/>
        <end position="38"/>
    </location>
</feature>
<keyword evidence="3" id="KW-1185">Reference proteome</keyword>
<feature type="compositionally biased region" description="Basic and acidic residues" evidence="1">
    <location>
        <begin position="690"/>
        <end position="699"/>
    </location>
</feature>
<dbReference type="AlphaFoldDB" id="A0ABD3MLB0"/>
<name>A0ABD3MLB0_9STRA</name>